<dbReference type="SUPFAM" id="SSF53167">
    <property type="entry name" value="Purine and uridine phosphorylases"/>
    <property type="match status" value="1"/>
</dbReference>
<dbReference type="InterPro" id="IPR035994">
    <property type="entry name" value="Nucleoside_phosphorylase_sf"/>
</dbReference>
<feature type="repeat" description="WD" evidence="3">
    <location>
        <begin position="1121"/>
        <end position="1162"/>
    </location>
</feature>
<reference evidence="5 6" key="1">
    <citation type="submission" date="2016-12" db="EMBL/GenBank/DDBJ databases">
        <title>Draft genome sequence of Fusarium oxysporum causing rot on Narcissus.</title>
        <authorList>
            <person name="Armitage A.D."/>
            <person name="Taylor A."/>
            <person name="Clarkson J.P."/>
            <person name="Harrison R.J."/>
            <person name="Jackson A.C."/>
        </authorList>
    </citation>
    <scope>NUCLEOTIDE SEQUENCE [LARGE SCALE GENOMIC DNA]</scope>
    <source>
        <strain evidence="5 6">N139</strain>
    </source>
</reference>
<comment type="caution">
    <text evidence="5">The sequence shown here is derived from an EMBL/GenBank/DDBJ whole genome shotgun (WGS) entry which is preliminary data.</text>
</comment>
<dbReference type="InterPro" id="IPR007111">
    <property type="entry name" value="NACHT_NTPase"/>
</dbReference>
<dbReference type="InterPro" id="IPR001680">
    <property type="entry name" value="WD40_rpt"/>
</dbReference>
<dbReference type="Pfam" id="PF25173">
    <property type="entry name" value="Beta-prop_WDR3_1st"/>
    <property type="match status" value="1"/>
</dbReference>
<dbReference type="SUPFAM" id="SSF52540">
    <property type="entry name" value="P-loop containing nucleoside triphosphate hydrolases"/>
    <property type="match status" value="1"/>
</dbReference>
<dbReference type="InterPro" id="IPR015943">
    <property type="entry name" value="WD40/YVTN_repeat-like_dom_sf"/>
</dbReference>
<feature type="domain" description="NACHT" evidence="4">
    <location>
        <begin position="402"/>
        <end position="551"/>
    </location>
</feature>
<dbReference type="InterPro" id="IPR036322">
    <property type="entry name" value="WD40_repeat_dom_sf"/>
</dbReference>
<sequence length="1406" mass="156499">MKTRLESPDLYTIGWITALPIELAAVTAFLDEHHVAPEGFEQRPSDTNSYTWGRIGEHNVVIASLPAGVYGITSAATTASNLIHSLPHIRIGLLVGIGGGIARPDLDHDIRLGDVVVSQPDSTTGGVVQYDFGKAKANGAWERKGSLDKPPLVLLSALGRLQAQHERAPSKIPELLQKMLEANPYMKRPKKAFTYQGAENDRLFESQHDHVGGSNCDKCDLAWEVKRDRRESTDPEIHYGVIASGNTLIKDAATRDSLLEDTGHQCFCVEMEAAGLMDRFPCLVIRGICDYADSHKNDRWQRYAAATAAAFAVELLDYVPVGQLEASRKVIEVIQSLDEKIFNLEISLDKIGHHISLDHLPNAEGASFDSHAEEHNPTCLANTRVELLRDIDHWIDDATSKAIFWLNGMAGTGKSTIARTIAQMRHKRGDLGASFFFKRGETDRGSLAKFVPTVARRLAWNMPEVAPFIKNAVDADPAIADKAVREQFEKLFREPLSKAMATSLSRPSVVIVVDALDECENDTDIKCVLELFSTLRFACFLHVRVLVTSRPELPVRLGFSSIEGTHQDLILHEIPQSIIKHDIAVFLRHEFNSIRENFNNLKEDWRLPVDWPTEADLIKLTMAAVPLFIYAATICRFVNDSCLGNPDKLLQSVLHHTSKDHASKLDMTYSPVLKQQVVNRSGRERRNIIENFRLIVGTITTLASPLSVRALALLLDVHIDEVTTRLRMLHSVLEVPDSIDSPVRLLHLSFRDYLVDLENKETIEFWVDEKLTHRNLVKHCLRVMRGTLRKNICSLSFPGMHRSAVSVRQIGERIPPELQYACMNWVHHQTKVDLELNDMDDMYDFLETHFLHWLEVLSLVGRISESTRFIDKLQGIVDPEKGAQVLSFLRDAKRFVLNYRWIIDTAPLQLYASALVFAPKQSIMRQTFERFLPRWISLLPNVDSNWNAVLQTLESHTDLVSSVVFSNNGKLIASGSCDNTVKIWNVEMGKEERTLVGHTDSVRSVVFSKDSKLIASGSDDKTVKIWNVATGEEERTLEGHTDPVNSVVFSKDGKLIASGSWDKTIKIWNAMTGEEEQTLRDHRGSVSSVVFSKDSKLIASGSWDNTVKIWNVETGKEEQTLEGHTDRVSSVVFSKDGKLIASGSWDETIKIWNVATGEEEQTLEGHTSLVTSVVFSKDGKLIASGSWDKTVKIWNVATGEEERTLKGHTDSVSSVVFSKDSKLIASGSYDKTVKIWNVATGKEERTLEGHTNWVRSVVFSNDGKLIASGSVDETVKIWNVATGINVKSFDTSRITNVLSFTDDDSLLVTSVGRFSLGFRDVSTSHSSESEPKLGNTEVQGEMDAKLGFGINRDKAWITAGGSDGRKVLWLPPNFRPGVSATLTQPSGSVIVIGSLSGRVVIMGFGQ</sequence>
<evidence type="ECO:0000256" key="1">
    <source>
        <dbReference type="ARBA" id="ARBA00022574"/>
    </source>
</evidence>
<dbReference type="Proteomes" id="UP000290540">
    <property type="component" value="Unassembled WGS sequence"/>
</dbReference>
<dbReference type="InterPro" id="IPR000845">
    <property type="entry name" value="Nucleoside_phosphorylase_d"/>
</dbReference>
<feature type="repeat" description="WD" evidence="3">
    <location>
        <begin position="1205"/>
        <end position="1246"/>
    </location>
</feature>
<dbReference type="Pfam" id="PF24883">
    <property type="entry name" value="NPHP3_N"/>
    <property type="match status" value="1"/>
</dbReference>
<evidence type="ECO:0000256" key="3">
    <source>
        <dbReference type="PROSITE-ProRule" id="PRU00221"/>
    </source>
</evidence>
<dbReference type="InterPro" id="IPR019775">
    <property type="entry name" value="WD40_repeat_CS"/>
</dbReference>
<dbReference type="InterPro" id="IPR056884">
    <property type="entry name" value="NPHP3-like_N"/>
</dbReference>
<evidence type="ECO:0000313" key="5">
    <source>
        <dbReference type="EMBL" id="RYC80662.1"/>
    </source>
</evidence>
<dbReference type="Pfam" id="PF00400">
    <property type="entry name" value="WD40"/>
    <property type="match status" value="3"/>
</dbReference>
<dbReference type="GO" id="GO:0003824">
    <property type="term" value="F:catalytic activity"/>
    <property type="evidence" value="ECO:0007669"/>
    <property type="project" value="InterPro"/>
</dbReference>
<dbReference type="InterPro" id="IPR018391">
    <property type="entry name" value="PQQ_b-propeller_rpt"/>
</dbReference>
<dbReference type="EMBL" id="MQTW01000338">
    <property type="protein sequence ID" value="RYC80662.1"/>
    <property type="molecule type" value="Genomic_DNA"/>
</dbReference>
<dbReference type="InterPro" id="IPR020472">
    <property type="entry name" value="WD40_PAC1"/>
</dbReference>
<keyword evidence="1 3" id="KW-0853">WD repeat</keyword>
<feature type="repeat" description="WD" evidence="3">
    <location>
        <begin position="953"/>
        <end position="994"/>
    </location>
</feature>
<dbReference type="Gene3D" id="2.130.10.10">
    <property type="entry name" value="YVTN repeat-like/Quinoprotein amine dehydrogenase"/>
    <property type="match status" value="4"/>
</dbReference>
<gene>
    <name evidence="5" type="ORF">BFJ63_vAg16449</name>
</gene>
<dbReference type="PRINTS" id="PR00320">
    <property type="entry name" value="GPROTEINBRPT"/>
</dbReference>
<feature type="repeat" description="WD" evidence="3">
    <location>
        <begin position="995"/>
        <end position="1036"/>
    </location>
</feature>
<dbReference type="Pfam" id="PF01048">
    <property type="entry name" value="PNP_UDP_1"/>
    <property type="match status" value="1"/>
</dbReference>
<keyword evidence="2" id="KW-0677">Repeat</keyword>
<accession>A0A4Q2V276</accession>
<dbReference type="PROSITE" id="PS50294">
    <property type="entry name" value="WD_REPEATS_REGION"/>
    <property type="match status" value="8"/>
</dbReference>
<evidence type="ECO:0000259" key="4">
    <source>
        <dbReference type="PROSITE" id="PS50837"/>
    </source>
</evidence>
<feature type="repeat" description="WD" evidence="3">
    <location>
        <begin position="1247"/>
        <end position="1288"/>
    </location>
</feature>
<feature type="repeat" description="WD" evidence="3">
    <location>
        <begin position="1037"/>
        <end position="1078"/>
    </location>
</feature>
<dbReference type="InterPro" id="IPR050349">
    <property type="entry name" value="WD_LIS1/nudF_dynein_reg"/>
</dbReference>
<dbReference type="Gene3D" id="3.40.50.1580">
    <property type="entry name" value="Nucleoside phosphorylase domain"/>
    <property type="match status" value="1"/>
</dbReference>
<dbReference type="PROSITE" id="PS50082">
    <property type="entry name" value="WD_REPEATS_2"/>
    <property type="match status" value="8"/>
</dbReference>
<name>A0A4Q2V276_FUSOX</name>
<dbReference type="PANTHER" id="PTHR44129">
    <property type="entry name" value="WD REPEAT-CONTAINING PROTEIN POP1"/>
    <property type="match status" value="1"/>
</dbReference>
<dbReference type="PROSITE" id="PS00678">
    <property type="entry name" value="WD_REPEATS_1"/>
    <property type="match status" value="8"/>
</dbReference>
<feature type="repeat" description="WD" evidence="3">
    <location>
        <begin position="1163"/>
        <end position="1204"/>
    </location>
</feature>
<dbReference type="SUPFAM" id="SSF50978">
    <property type="entry name" value="WD40 repeat-like"/>
    <property type="match status" value="2"/>
</dbReference>
<dbReference type="PROSITE" id="PS50837">
    <property type="entry name" value="NACHT"/>
    <property type="match status" value="1"/>
</dbReference>
<dbReference type="SMART" id="SM00564">
    <property type="entry name" value="PQQ"/>
    <property type="match status" value="7"/>
</dbReference>
<evidence type="ECO:0000313" key="6">
    <source>
        <dbReference type="Proteomes" id="UP000290540"/>
    </source>
</evidence>
<dbReference type="InterPro" id="IPR027417">
    <property type="entry name" value="P-loop_NTPase"/>
</dbReference>
<feature type="repeat" description="WD" evidence="3">
    <location>
        <begin position="1079"/>
        <end position="1120"/>
    </location>
</feature>
<proteinExistence type="predicted"/>
<dbReference type="GO" id="GO:0009116">
    <property type="term" value="P:nucleoside metabolic process"/>
    <property type="evidence" value="ECO:0007669"/>
    <property type="project" value="InterPro"/>
</dbReference>
<dbReference type="Gene3D" id="3.40.50.300">
    <property type="entry name" value="P-loop containing nucleotide triphosphate hydrolases"/>
    <property type="match status" value="1"/>
</dbReference>
<dbReference type="SMART" id="SM00320">
    <property type="entry name" value="WD40"/>
    <property type="match status" value="8"/>
</dbReference>
<dbReference type="CDD" id="cd00200">
    <property type="entry name" value="WD40"/>
    <property type="match status" value="1"/>
</dbReference>
<evidence type="ECO:0000256" key="2">
    <source>
        <dbReference type="ARBA" id="ARBA00022737"/>
    </source>
</evidence>
<protein>
    <submittedName>
        <fullName evidence="5">Vegetative incompatibility protein HET-E-1</fullName>
    </submittedName>
</protein>
<organism evidence="5 6">
    <name type="scientific">Fusarium oxysporum f. sp. narcissi</name>
    <dbReference type="NCBI Taxonomy" id="451672"/>
    <lineage>
        <taxon>Eukaryota</taxon>
        <taxon>Fungi</taxon>
        <taxon>Dikarya</taxon>
        <taxon>Ascomycota</taxon>
        <taxon>Pezizomycotina</taxon>
        <taxon>Sordariomycetes</taxon>
        <taxon>Hypocreomycetidae</taxon>
        <taxon>Hypocreales</taxon>
        <taxon>Nectriaceae</taxon>
        <taxon>Fusarium</taxon>
        <taxon>Fusarium oxysporum species complex</taxon>
    </lineage>
</organism>